<dbReference type="HAMAP" id="MF_01407">
    <property type="entry name" value="ORC1_type_DNA_replic_protein"/>
    <property type="match status" value="1"/>
</dbReference>
<dbReference type="InterPro" id="IPR050311">
    <property type="entry name" value="ORC1/CDC6"/>
</dbReference>
<evidence type="ECO:0000256" key="3">
    <source>
        <dbReference type="ARBA" id="ARBA00022741"/>
    </source>
</evidence>
<dbReference type="NCBIfam" id="NF001626">
    <property type="entry name" value="PRK00411.1-5"/>
    <property type="match status" value="1"/>
</dbReference>
<dbReference type="RefSeq" id="WP_317296645.1">
    <property type="nucleotide sequence ID" value="NZ_JABFFQ010000007.1"/>
</dbReference>
<feature type="binding site" evidence="5">
    <location>
        <position position="206"/>
    </location>
    <ligand>
        <name>ATP</name>
        <dbReference type="ChEBI" id="CHEBI:30616"/>
    </ligand>
</feature>
<evidence type="ECO:0000256" key="4">
    <source>
        <dbReference type="ARBA" id="ARBA00022840"/>
    </source>
</evidence>
<evidence type="ECO:0000256" key="1">
    <source>
        <dbReference type="ARBA" id="ARBA00006184"/>
    </source>
</evidence>
<dbReference type="InterPro" id="IPR015163">
    <property type="entry name" value="Cdc6_C"/>
</dbReference>
<protein>
    <recommendedName>
        <fullName evidence="5">ORC1-type DNA replication protein</fullName>
    </recommendedName>
</protein>
<reference evidence="8 9" key="1">
    <citation type="submission" date="2020-05" db="EMBL/GenBank/DDBJ databases">
        <title>Isolation and characterization of methanoarchaea from a cold seep at offshore SW Taiwan.</title>
        <authorList>
            <person name="Chen Y.-W."/>
            <person name="Chen S.-C."/>
            <person name="Lai M.-C."/>
        </authorList>
    </citation>
    <scope>NUCLEOTIDE SEQUENCE [LARGE SCALE GENOMIC DNA]</scope>
    <source>
        <strain evidence="8 9">YWC-01</strain>
    </source>
</reference>
<dbReference type="Pfam" id="PF22703">
    <property type="entry name" value="Cdc6_lid"/>
    <property type="match status" value="1"/>
</dbReference>
<organism evidence="8 9">
    <name type="scientific">Methanoculleus nereidis</name>
    <dbReference type="NCBI Taxonomy" id="2735141"/>
    <lineage>
        <taxon>Archaea</taxon>
        <taxon>Methanobacteriati</taxon>
        <taxon>Methanobacteriota</taxon>
        <taxon>Stenosarchaea group</taxon>
        <taxon>Methanomicrobia</taxon>
        <taxon>Methanomicrobiales</taxon>
        <taxon>Methanomicrobiaceae</taxon>
        <taxon>Methanoculleus</taxon>
    </lineage>
</organism>
<evidence type="ECO:0000313" key="9">
    <source>
        <dbReference type="Proteomes" id="UP001273768"/>
    </source>
</evidence>
<name>A0ABU3Z4A3_9EURY</name>
<dbReference type="InterPro" id="IPR049945">
    <property type="entry name" value="AAA_22"/>
</dbReference>
<proteinExistence type="inferred from homology"/>
<dbReference type="PANTHER" id="PTHR10763">
    <property type="entry name" value="CELL DIVISION CONTROL PROTEIN 6-RELATED"/>
    <property type="match status" value="1"/>
</dbReference>
<feature type="binding site" evidence="5">
    <location>
        <position position="218"/>
    </location>
    <ligand>
        <name>ATP</name>
        <dbReference type="ChEBI" id="CHEBI:30616"/>
    </ligand>
</feature>
<dbReference type="Proteomes" id="UP001273768">
    <property type="component" value="Unassembled WGS sequence"/>
</dbReference>
<dbReference type="PANTHER" id="PTHR10763:SF26">
    <property type="entry name" value="CELL DIVISION CONTROL PROTEIN 6 HOMOLOG"/>
    <property type="match status" value="1"/>
</dbReference>
<dbReference type="SMART" id="SM01074">
    <property type="entry name" value="Cdc6_C"/>
    <property type="match status" value="1"/>
</dbReference>
<dbReference type="InterPro" id="IPR014277">
    <property type="entry name" value="Orc1/Cdc6_arc"/>
</dbReference>
<feature type="domain" description="AAA+ ATPase" evidence="6">
    <location>
        <begin position="51"/>
        <end position="207"/>
    </location>
</feature>
<dbReference type="Pfam" id="PF13401">
    <property type="entry name" value="AAA_22"/>
    <property type="match status" value="1"/>
</dbReference>
<dbReference type="EMBL" id="JABFFQ010000007">
    <property type="protein sequence ID" value="MDV4343464.1"/>
    <property type="molecule type" value="Genomic_DNA"/>
</dbReference>
<dbReference type="SMART" id="SM00382">
    <property type="entry name" value="AAA"/>
    <property type="match status" value="1"/>
</dbReference>
<feature type="domain" description="Cdc6 C-terminal" evidence="7">
    <location>
        <begin position="300"/>
        <end position="374"/>
    </location>
</feature>
<dbReference type="SUPFAM" id="SSF46785">
    <property type="entry name" value="Winged helix' DNA-binding domain"/>
    <property type="match status" value="1"/>
</dbReference>
<comment type="caution">
    <text evidence="8">The sequence shown here is derived from an EMBL/GenBank/DDBJ whole genome shotgun (WGS) entry which is preliminary data.</text>
</comment>
<keyword evidence="4 5" id="KW-0067">ATP-binding</keyword>
<comment type="similarity">
    <text evidence="1 5">Belongs to the CDC6/cdc18 family.</text>
</comment>
<dbReference type="Gene3D" id="1.10.10.10">
    <property type="entry name" value="Winged helix-like DNA-binding domain superfamily/Winged helix DNA-binding domain"/>
    <property type="match status" value="1"/>
</dbReference>
<evidence type="ECO:0000313" key="8">
    <source>
        <dbReference type="EMBL" id="MDV4343464.1"/>
    </source>
</evidence>
<dbReference type="InterPro" id="IPR003593">
    <property type="entry name" value="AAA+_ATPase"/>
</dbReference>
<dbReference type="InterPro" id="IPR027417">
    <property type="entry name" value="P-loop_NTPase"/>
</dbReference>
<accession>A0ABU3Z4A3</accession>
<keyword evidence="3 5" id="KW-0547">Nucleotide-binding</keyword>
<evidence type="ECO:0000259" key="6">
    <source>
        <dbReference type="SMART" id="SM00382"/>
    </source>
</evidence>
<evidence type="ECO:0000256" key="2">
    <source>
        <dbReference type="ARBA" id="ARBA00022705"/>
    </source>
</evidence>
<dbReference type="InterPro" id="IPR055237">
    <property type="entry name" value="Cdc6_lid"/>
</dbReference>
<dbReference type="Gene3D" id="3.40.50.300">
    <property type="entry name" value="P-loop containing nucleotide triphosphate hydrolases"/>
    <property type="match status" value="1"/>
</dbReference>
<dbReference type="NCBIfam" id="TIGR02928">
    <property type="entry name" value="orc1/cdc6 family replication initiation protein"/>
    <property type="match status" value="1"/>
</dbReference>
<gene>
    <name evidence="8" type="ORF">HL657_09855</name>
</gene>
<evidence type="ECO:0000256" key="5">
    <source>
        <dbReference type="HAMAP-Rule" id="MF_01407"/>
    </source>
</evidence>
<comment type="function">
    <text evidence="5">Involved in regulation of DNA replication.</text>
</comment>
<dbReference type="InterPro" id="IPR036388">
    <property type="entry name" value="WH-like_DNA-bd_sf"/>
</dbReference>
<dbReference type="NCBIfam" id="NF001624">
    <property type="entry name" value="PRK00411.1-2"/>
    <property type="match status" value="1"/>
</dbReference>
<dbReference type="InterPro" id="IPR036390">
    <property type="entry name" value="WH_DNA-bd_sf"/>
</dbReference>
<keyword evidence="2 5" id="KW-0235">DNA replication</keyword>
<feature type="binding site" evidence="5">
    <location>
        <begin position="62"/>
        <end position="66"/>
    </location>
    <ligand>
        <name>ATP</name>
        <dbReference type="ChEBI" id="CHEBI:30616"/>
    </ligand>
</feature>
<dbReference type="SUPFAM" id="SSF52540">
    <property type="entry name" value="P-loop containing nucleoside triphosphate hydrolases"/>
    <property type="match status" value="1"/>
</dbReference>
<evidence type="ECO:0000259" key="7">
    <source>
        <dbReference type="SMART" id="SM01074"/>
    </source>
</evidence>
<dbReference type="Gene3D" id="1.10.8.60">
    <property type="match status" value="1"/>
</dbReference>
<sequence>MKKNLLMWDETLFRDPEVFEIDHVPEQFNHRDAQIRELAFQVRPGMRGARPLNTICRGLPGTGKTTSVRKILADIEEATKKLVPVYINCQIDNTRFAIFSQIYRRVTGNPPPASGTSFKQVFDAIARVLQREEQVLLVALDDANYLLYENEINQVLYPLLRSHEAYPGVRTGVIAIVSDMSVTLQSEVDARVASVFRPTEIYFPPYSEEEVHGILEERVLQGLYPNVLRPETLDLVVEQTMKSGDLRVGIDLLKRAALNAEMEARRSVEREDICKAYEVSRYLHLAFSLRALKAEEREVLAGIAEMSASDDKEMNAGDVYRFVKEQVGISYTKFYEMIQKFDSMRLLNLHYRQGRGRTRLISLRYDPGRVLEHLGQEQTIS</sequence>
<keyword evidence="9" id="KW-1185">Reference proteome</keyword>